<gene>
    <name evidence="2" type="ORF">bhn_I0906</name>
</gene>
<sequence>MTKWLIQSNPNMFDAVSAFNELQQIDWKQSIKAELGDITYIYVAAPVKAIRLKCKVVKLDIPKAEIDDHKFTYDGSSFENYGKYMRLELMEEYDNPGLSYQELAQHGLKSVQGPMKITGELEEYIDQVLDSPNSKQFEVLDVSKHIEFKSIFEAINACIGTHYTGWMKACYPSVNGNLKFRMWFPKLAKIKNGEKVSAAFDCINTISDDWNQLVFEDLKKSPDYVEKPENIYKGYDLIFAKDTDGGYLFRGVYVYDEVNSKGNRSVSKRIATKVRLLGNPTTDIELIDNANNKDINVPKTPKRKTETPDGIRYVCAKCGYKLKKAPRCPNCGQLIDYDNE</sequence>
<evidence type="ECO:0000313" key="3">
    <source>
        <dbReference type="Proteomes" id="UP000179284"/>
    </source>
</evidence>
<dbReference type="KEGG" id="bhu:bhn_I0906"/>
<reference evidence="3" key="1">
    <citation type="submission" date="2016-10" db="EMBL/GenBank/DDBJ databases">
        <title>The complete genome sequence of the rumen bacterium Butyrivibrio hungatei MB2003.</title>
        <authorList>
            <person name="Palevich N."/>
            <person name="Kelly W.J."/>
            <person name="Leahy S.C."/>
            <person name="Altermann E."/>
            <person name="Rakonjac J."/>
            <person name="Attwood G.T."/>
        </authorList>
    </citation>
    <scope>NUCLEOTIDE SEQUENCE [LARGE SCALE GENOMIC DNA]</scope>
    <source>
        <strain evidence="3">MB2003</strain>
    </source>
</reference>
<dbReference type="OrthoDB" id="5678128at2"/>
<dbReference type="EMBL" id="CP017831">
    <property type="protein sequence ID" value="AOZ95940.1"/>
    <property type="molecule type" value="Genomic_DNA"/>
</dbReference>
<dbReference type="Proteomes" id="UP000179284">
    <property type="component" value="Chromosome I"/>
</dbReference>
<accession>A0A1D9P056</accession>
<name>A0A1D9P056_9FIRM</name>
<organism evidence="2 3">
    <name type="scientific">Butyrivibrio hungatei</name>
    <dbReference type="NCBI Taxonomy" id="185008"/>
    <lineage>
        <taxon>Bacteria</taxon>
        <taxon>Bacillati</taxon>
        <taxon>Bacillota</taxon>
        <taxon>Clostridia</taxon>
        <taxon>Lachnospirales</taxon>
        <taxon>Lachnospiraceae</taxon>
        <taxon>Butyrivibrio</taxon>
    </lineage>
</organism>
<feature type="domain" description="PvuRts1 I-like SET and RING associated" evidence="1">
    <location>
        <begin position="138"/>
        <end position="276"/>
    </location>
</feature>
<dbReference type="Pfam" id="PF18491">
    <property type="entry name" value="SRA"/>
    <property type="match status" value="1"/>
</dbReference>
<protein>
    <recommendedName>
        <fullName evidence="1">PvuRts1 I-like SET and RING associated domain-containing protein</fullName>
    </recommendedName>
</protein>
<evidence type="ECO:0000259" key="1">
    <source>
        <dbReference type="Pfam" id="PF18491"/>
    </source>
</evidence>
<dbReference type="RefSeq" id="WP_071175668.1">
    <property type="nucleotide sequence ID" value="NZ_CP017831.1"/>
</dbReference>
<evidence type="ECO:0000313" key="2">
    <source>
        <dbReference type="EMBL" id="AOZ95940.1"/>
    </source>
</evidence>
<dbReference type="AlphaFoldDB" id="A0A1D9P056"/>
<keyword evidence="3" id="KW-1185">Reference proteome</keyword>
<proteinExistence type="predicted"/>
<dbReference type="InterPro" id="IPR040674">
    <property type="entry name" value="PvuRts1I-like_SRA"/>
</dbReference>